<evidence type="ECO:0000256" key="8">
    <source>
        <dbReference type="SAM" id="Phobius"/>
    </source>
</evidence>
<evidence type="ECO:0000256" key="7">
    <source>
        <dbReference type="PROSITE-ProRule" id="PRU00205"/>
    </source>
</evidence>
<keyword evidence="4 7" id="KW-0812">Transmembrane</keyword>
<dbReference type="Pfam" id="PF03798">
    <property type="entry name" value="TRAM_LAG1_CLN8"/>
    <property type="match status" value="1"/>
</dbReference>
<feature type="transmembrane region" description="Helical" evidence="8">
    <location>
        <begin position="279"/>
        <end position="308"/>
    </location>
</feature>
<dbReference type="RefSeq" id="XP_013786952.1">
    <property type="nucleotide sequence ID" value="XM_013931498.2"/>
</dbReference>
<evidence type="ECO:0000259" key="9">
    <source>
        <dbReference type="PROSITE" id="PS50922"/>
    </source>
</evidence>
<dbReference type="InterPro" id="IPR016439">
    <property type="entry name" value="Lag1/Lac1-like"/>
</dbReference>
<feature type="transmembrane region" description="Helical" evidence="8">
    <location>
        <begin position="149"/>
        <end position="170"/>
    </location>
</feature>
<evidence type="ECO:0000256" key="6">
    <source>
        <dbReference type="ARBA" id="ARBA00023136"/>
    </source>
</evidence>
<gene>
    <name evidence="11" type="primary">LOC106470921</name>
</gene>
<comment type="subcellular location">
    <subcellularLocation>
        <location evidence="1">Membrane</location>
        <topology evidence="1">Multi-pass membrane protein</topology>
    </subcellularLocation>
</comment>
<feature type="transmembrane region" description="Helical" evidence="8">
    <location>
        <begin position="177"/>
        <end position="196"/>
    </location>
</feature>
<keyword evidence="10" id="KW-1185">Reference proteome</keyword>
<accession>A0ABM1BQY9</accession>
<protein>
    <submittedName>
        <fullName evidence="11">Ceramide synthase 1-like</fullName>
    </submittedName>
</protein>
<sequence length="381" mass="44492">MAVGETVVEWERIPSYFEFIVGIYRYVVESFNQLKDPDYDFPKGTWRDIKSYWHFNTSCILTILLMAGAWTIVRHFSTEWIFKPVGKLFALSPHNQAKMPESAWKFVYSSCAWTSTVYVVCLSGRYQFFHRPSMVWDNWNINTPIPTDIYILYIIQCSFYLHSVYATLFLDTWRKDSIVLLIHHVITLVLVSGSLALRYQNIGILVLLLHDICDVQLEFTKLNVYFKIQGGRLKKHHEHIANFSFCIFALTWFVSRLYWFPLKVLYVSSQNLVDRKISIPFATFLNFLLWVLLAMNIYWFMLVLGFLFKVATGQMQEVDDTREYDVLEKIEKKGAEHSCQQNGDICHNVQSDPHFVSSVRSRKLVQTKTVLANGKAVKAGH</sequence>
<feature type="transmembrane region" description="Helical" evidence="8">
    <location>
        <begin position="106"/>
        <end position="129"/>
    </location>
</feature>
<comment type="pathway">
    <text evidence="2">Lipid metabolism; sphingolipid metabolism.</text>
</comment>
<proteinExistence type="predicted"/>
<feature type="transmembrane region" description="Helical" evidence="8">
    <location>
        <begin position="240"/>
        <end position="259"/>
    </location>
</feature>
<evidence type="ECO:0000256" key="5">
    <source>
        <dbReference type="ARBA" id="ARBA00022989"/>
    </source>
</evidence>
<evidence type="ECO:0000256" key="2">
    <source>
        <dbReference type="ARBA" id="ARBA00004760"/>
    </source>
</evidence>
<keyword evidence="5 8" id="KW-1133">Transmembrane helix</keyword>
<evidence type="ECO:0000256" key="1">
    <source>
        <dbReference type="ARBA" id="ARBA00004141"/>
    </source>
</evidence>
<evidence type="ECO:0000313" key="11">
    <source>
        <dbReference type="RefSeq" id="XP_013786952.1"/>
    </source>
</evidence>
<evidence type="ECO:0000256" key="4">
    <source>
        <dbReference type="ARBA" id="ARBA00022692"/>
    </source>
</evidence>
<dbReference type="InterPro" id="IPR006634">
    <property type="entry name" value="TLC-dom"/>
</dbReference>
<dbReference type="PANTHER" id="PTHR12560:SF58">
    <property type="entry name" value="CERAMIDE SYNTHASE 1"/>
    <property type="match status" value="1"/>
</dbReference>
<keyword evidence="6 7" id="KW-0472">Membrane</keyword>
<evidence type="ECO:0000256" key="3">
    <source>
        <dbReference type="ARBA" id="ARBA00004991"/>
    </source>
</evidence>
<dbReference type="PANTHER" id="PTHR12560">
    <property type="entry name" value="LONGEVITY ASSURANCE FACTOR 1 LAG1"/>
    <property type="match status" value="1"/>
</dbReference>
<dbReference type="GeneID" id="106470921"/>
<comment type="pathway">
    <text evidence="3">Sphingolipid metabolism.</text>
</comment>
<dbReference type="PROSITE" id="PS50922">
    <property type="entry name" value="TLC"/>
    <property type="match status" value="1"/>
</dbReference>
<name>A0ABM1BQY9_LIMPO</name>
<feature type="transmembrane region" description="Helical" evidence="8">
    <location>
        <begin position="52"/>
        <end position="73"/>
    </location>
</feature>
<dbReference type="Proteomes" id="UP000694941">
    <property type="component" value="Unplaced"/>
</dbReference>
<dbReference type="SMART" id="SM00724">
    <property type="entry name" value="TLC"/>
    <property type="match status" value="1"/>
</dbReference>
<feature type="domain" description="TLC" evidence="9">
    <location>
        <begin position="97"/>
        <end position="312"/>
    </location>
</feature>
<organism evidence="10 11">
    <name type="scientific">Limulus polyphemus</name>
    <name type="common">Atlantic horseshoe crab</name>
    <dbReference type="NCBI Taxonomy" id="6850"/>
    <lineage>
        <taxon>Eukaryota</taxon>
        <taxon>Metazoa</taxon>
        <taxon>Ecdysozoa</taxon>
        <taxon>Arthropoda</taxon>
        <taxon>Chelicerata</taxon>
        <taxon>Merostomata</taxon>
        <taxon>Xiphosura</taxon>
        <taxon>Limulidae</taxon>
        <taxon>Limulus</taxon>
    </lineage>
</organism>
<reference evidence="11" key="1">
    <citation type="submission" date="2025-08" db="UniProtKB">
        <authorList>
            <consortium name="RefSeq"/>
        </authorList>
    </citation>
    <scope>IDENTIFICATION</scope>
    <source>
        <tissue evidence="11">Muscle</tissue>
    </source>
</reference>
<evidence type="ECO:0000313" key="10">
    <source>
        <dbReference type="Proteomes" id="UP000694941"/>
    </source>
</evidence>